<keyword evidence="1" id="KW-1133">Transmembrane helix</keyword>
<reference evidence="2" key="1">
    <citation type="journal article" date="2015" name="Proc. Natl. Acad. Sci. U.S.A.">
        <title>Networks of energetic and metabolic interactions define dynamics in microbial communities.</title>
        <authorList>
            <person name="Embree M."/>
            <person name="Liu J.K."/>
            <person name="Al-Bassam M.M."/>
            <person name="Zengler K."/>
        </authorList>
    </citation>
    <scope>NUCLEOTIDE SEQUENCE</scope>
</reference>
<name>A0A0W8E7Y7_9ZZZZ</name>
<gene>
    <name evidence="2" type="ORF">ASZ90_018058</name>
</gene>
<feature type="transmembrane region" description="Helical" evidence="1">
    <location>
        <begin position="9"/>
        <end position="26"/>
    </location>
</feature>
<dbReference type="PANTHER" id="PTHR37309">
    <property type="entry name" value="SLR0284 PROTEIN"/>
    <property type="match status" value="1"/>
</dbReference>
<keyword evidence="1" id="KW-0812">Transmembrane</keyword>
<dbReference type="EMBL" id="LNQE01001845">
    <property type="protein sequence ID" value="KUG04566.1"/>
    <property type="molecule type" value="Genomic_DNA"/>
</dbReference>
<proteinExistence type="predicted"/>
<dbReference type="AlphaFoldDB" id="A0A0W8E7Y7"/>
<feature type="transmembrane region" description="Helical" evidence="1">
    <location>
        <begin position="89"/>
        <end position="108"/>
    </location>
</feature>
<organism evidence="2">
    <name type="scientific">hydrocarbon metagenome</name>
    <dbReference type="NCBI Taxonomy" id="938273"/>
    <lineage>
        <taxon>unclassified sequences</taxon>
        <taxon>metagenomes</taxon>
        <taxon>ecological metagenomes</taxon>
    </lineage>
</organism>
<comment type="caution">
    <text evidence="2">The sequence shown here is derived from an EMBL/GenBank/DDBJ whole genome shotgun (WGS) entry which is preliminary data.</text>
</comment>
<feature type="transmembrane region" description="Helical" evidence="1">
    <location>
        <begin position="32"/>
        <end position="51"/>
    </location>
</feature>
<dbReference type="InterPro" id="IPR007165">
    <property type="entry name" value="Phage_holin_4_2"/>
</dbReference>
<accession>A0A0W8E7Y7</accession>
<evidence type="ECO:0000256" key="1">
    <source>
        <dbReference type="SAM" id="Phobius"/>
    </source>
</evidence>
<sequence length="113" mass="11894">MSGSWIGTIVRFVVSAIVLMLVAYLVPGIRVAGFMGAILGAIVIAVIGYLVEMAFGDRISPRSRGIVGFITAAVVIYLAQFIIPNYLSVSLIGALLAALVIGLIDAFVPTELR</sequence>
<evidence type="ECO:0000313" key="2">
    <source>
        <dbReference type="EMBL" id="KUG04566.1"/>
    </source>
</evidence>
<dbReference type="PANTHER" id="PTHR37309:SF1">
    <property type="entry name" value="SLR0284 PROTEIN"/>
    <property type="match status" value="1"/>
</dbReference>
<keyword evidence="1" id="KW-0472">Membrane</keyword>
<evidence type="ECO:0008006" key="3">
    <source>
        <dbReference type="Google" id="ProtNLM"/>
    </source>
</evidence>
<protein>
    <recommendedName>
        <fullName evidence="3">Integral membrane protein</fullName>
    </recommendedName>
</protein>
<dbReference type="Pfam" id="PF04020">
    <property type="entry name" value="Phage_holin_4_2"/>
    <property type="match status" value="1"/>
</dbReference>
<feature type="transmembrane region" description="Helical" evidence="1">
    <location>
        <begin position="63"/>
        <end position="83"/>
    </location>
</feature>